<reference evidence="2" key="1">
    <citation type="submission" date="2023-03" db="EMBL/GenBank/DDBJ databases">
        <title>Massive genome expansion in bonnet fungi (Mycena s.s.) driven by repeated elements and novel gene families across ecological guilds.</title>
        <authorList>
            <consortium name="Lawrence Berkeley National Laboratory"/>
            <person name="Harder C.B."/>
            <person name="Miyauchi S."/>
            <person name="Viragh M."/>
            <person name="Kuo A."/>
            <person name="Thoen E."/>
            <person name="Andreopoulos B."/>
            <person name="Lu D."/>
            <person name="Skrede I."/>
            <person name="Drula E."/>
            <person name="Henrissat B."/>
            <person name="Morin E."/>
            <person name="Kohler A."/>
            <person name="Barry K."/>
            <person name="LaButti K."/>
            <person name="Morin E."/>
            <person name="Salamov A."/>
            <person name="Lipzen A."/>
            <person name="Mereny Z."/>
            <person name="Hegedus B."/>
            <person name="Baldrian P."/>
            <person name="Stursova M."/>
            <person name="Weitz H."/>
            <person name="Taylor A."/>
            <person name="Grigoriev I.V."/>
            <person name="Nagy L.G."/>
            <person name="Martin F."/>
            <person name="Kauserud H."/>
        </authorList>
    </citation>
    <scope>NUCLEOTIDE SEQUENCE</scope>
    <source>
        <strain evidence="2">CBHHK182m</strain>
    </source>
</reference>
<feature type="chain" id="PRO_5042150861" description="Secreted protein" evidence="1">
    <location>
        <begin position="23"/>
        <end position="102"/>
    </location>
</feature>
<keyword evidence="1" id="KW-0732">Signal</keyword>
<keyword evidence="3" id="KW-1185">Reference proteome</keyword>
<evidence type="ECO:0000313" key="2">
    <source>
        <dbReference type="EMBL" id="KAJ7719588.1"/>
    </source>
</evidence>
<organism evidence="2 3">
    <name type="scientific">Mycena metata</name>
    <dbReference type="NCBI Taxonomy" id="1033252"/>
    <lineage>
        <taxon>Eukaryota</taxon>
        <taxon>Fungi</taxon>
        <taxon>Dikarya</taxon>
        <taxon>Basidiomycota</taxon>
        <taxon>Agaricomycotina</taxon>
        <taxon>Agaricomycetes</taxon>
        <taxon>Agaricomycetidae</taxon>
        <taxon>Agaricales</taxon>
        <taxon>Marasmiineae</taxon>
        <taxon>Mycenaceae</taxon>
        <taxon>Mycena</taxon>
    </lineage>
</organism>
<gene>
    <name evidence="2" type="ORF">B0H16DRAFT_403935</name>
</gene>
<feature type="signal peptide" evidence="1">
    <location>
        <begin position="1"/>
        <end position="22"/>
    </location>
</feature>
<evidence type="ECO:0000256" key="1">
    <source>
        <dbReference type="SAM" id="SignalP"/>
    </source>
</evidence>
<sequence length="102" mass="11589">MSRGNYMQCWLVFWTRFAELQGLVACSRSMLVPPAFLCNTYNHSSPCGVYLDRPRGLERITNIGIEAECSLCAFYALVQCARVGFFPLRLVNAPRRTGGEYR</sequence>
<protein>
    <recommendedName>
        <fullName evidence="4">Secreted protein</fullName>
    </recommendedName>
</protein>
<comment type="caution">
    <text evidence="2">The sequence shown here is derived from an EMBL/GenBank/DDBJ whole genome shotgun (WGS) entry which is preliminary data.</text>
</comment>
<dbReference type="AlphaFoldDB" id="A0AAD7HFV7"/>
<proteinExistence type="predicted"/>
<name>A0AAD7HFV7_9AGAR</name>
<dbReference type="EMBL" id="JARKIB010000250">
    <property type="protein sequence ID" value="KAJ7719588.1"/>
    <property type="molecule type" value="Genomic_DNA"/>
</dbReference>
<accession>A0AAD7HFV7</accession>
<dbReference type="Proteomes" id="UP001215598">
    <property type="component" value="Unassembled WGS sequence"/>
</dbReference>
<evidence type="ECO:0000313" key="3">
    <source>
        <dbReference type="Proteomes" id="UP001215598"/>
    </source>
</evidence>
<evidence type="ECO:0008006" key="4">
    <source>
        <dbReference type="Google" id="ProtNLM"/>
    </source>
</evidence>